<proteinExistence type="inferred from homology"/>
<dbReference type="InterPro" id="IPR050271">
    <property type="entry name" value="UDP-glycosyltransferase"/>
</dbReference>
<dbReference type="Pfam" id="PF00201">
    <property type="entry name" value="UDPGT"/>
    <property type="match status" value="1"/>
</dbReference>
<dbReference type="InterPro" id="IPR002213">
    <property type="entry name" value="UDP_glucos_trans"/>
</dbReference>
<dbReference type="GO" id="GO:0016020">
    <property type="term" value="C:membrane"/>
    <property type="evidence" value="ECO:0007669"/>
    <property type="project" value="UniProtKB-SubCell"/>
</dbReference>
<comment type="catalytic activity">
    <reaction evidence="5">
        <text>glucuronate acceptor + UDP-alpha-D-glucuronate = acceptor beta-D-glucuronoside + UDP + H(+)</text>
        <dbReference type="Rhea" id="RHEA:21032"/>
        <dbReference type="ChEBI" id="CHEBI:15378"/>
        <dbReference type="ChEBI" id="CHEBI:58052"/>
        <dbReference type="ChEBI" id="CHEBI:58223"/>
        <dbReference type="ChEBI" id="CHEBI:132367"/>
        <dbReference type="ChEBI" id="CHEBI:132368"/>
        <dbReference type="EC" id="2.4.1.17"/>
    </reaction>
</comment>
<accession>A0A8J9Y137</accession>
<comment type="similarity">
    <text evidence="1 4">Belongs to the UDP-glycosyltransferase family.</text>
</comment>
<dbReference type="PANTHER" id="PTHR48043">
    <property type="entry name" value="EG:EG0003.4 PROTEIN-RELATED"/>
    <property type="match status" value="1"/>
</dbReference>
<dbReference type="PANTHER" id="PTHR48043:SF159">
    <property type="entry name" value="EG:EG0003.4 PROTEIN-RELATED"/>
    <property type="match status" value="1"/>
</dbReference>
<dbReference type="FunFam" id="3.40.50.2000:FF:000050">
    <property type="entry name" value="UDP-glucuronosyltransferase"/>
    <property type="match status" value="1"/>
</dbReference>
<dbReference type="InterPro" id="IPR035595">
    <property type="entry name" value="UDP_glycos_trans_CS"/>
</dbReference>
<sequence>MEVKSAKILAVFPVPSISHQVVFRKITQELVERGHEVTVITPDPAYIKGKSPSNLKEIDVNDISYEAWKKIMQYNFGSNKLQISKFEEIRAGSLILSHIFITQFHTPEVQKLISDKNNFDLILIEAVILPALVFSHIFKAPVILVSSFGAIFNNHDIMGSPTHPLFYPSLLNKKVYNLTVWEKIYELYSYFMTQYALYLNKADESAMLKELLGPDVPTMHELYNNVDMFFMNIHPIWVDSQPVPPSVVYMGGIHQLPEKELPQDLKEYLDSSKQGAIYVSFGTNVLAGMIPPRKVEIISKVLSNLPYNVLWKWDNEEIPGKPDRIKISKWFPQSDLLRHPNIKLFITQAGLQSTDEAITAGVPLVAIPMLGDQWYNAEKYVKYGIGIKLDIETLISNML</sequence>
<dbReference type="OrthoDB" id="5835829at2759"/>
<keyword evidence="3 4" id="KW-0808">Transferase</keyword>
<dbReference type="EMBL" id="OV170230">
    <property type="protein sequence ID" value="CAH0715014.1"/>
    <property type="molecule type" value="Genomic_DNA"/>
</dbReference>
<dbReference type="CDD" id="cd03784">
    <property type="entry name" value="GT1_Gtf-like"/>
    <property type="match status" value="1"/>
</dbReference>
<organism evidence="6 7">
    <name type="scientific">Brenthis ino</name>
    <name type="common">lesser marbled fritillary</name>
    <dbReference type="NCBI Taxonomy" id="405034"/>
    <lineage>
        <taxon>Eukaryota</taxon>
        <taxon>Metazoa</taxon>
        <taxon>Ecdysozoa</taxon>
        <taxon>Arthropoda</taxon>
        <taxon>Hexapoda</taxon>
        <taxon>Insecta</taxon>
        <taxon>Pterygota</taxon>
        <taxon>Neoptera</taxon>
        <taxon>Endopterygota</taxon>
        <taxon>Lepidoptera</taxon>
        <taxon>Glossata</taxon>
        <taxon>Ditrysia</taxon>
        <taxon>Papilionoidea</taxon>
        <taxon>Nymphalidae</taxon>
        <taxon>Heliconiinae</taxon>
        <taxon>Argynnini</taxon>
        <taxon>Brenthis</taxon>
    </lineage>
</organism>
<reference evidence="6" key="1">
    <citation type="submission" date="2021-12" db="EMBL/GenBank/DDBJ databases">
        <authorList>
            <person name="Martin H S."/>
        </authorList>
    </citation>
    <scope>NUCLEOTIDE SEQUENCE</scope>
</reference>
<evidence type="ECO:0000313" key="7">
    <source>
        <dbReference type="Proteomes" id="UP000838878"/>
    </source>
</evidence>
<evidence type="ECO:0000256" key="4">
    <source>
        <dbReference type="RuleBase" id="RU003718"/>
    </source>
</evidence>
<dbReference type="EC" id="2.4.1.17" evidence="5"/>
<evidence type="ECO:0000256" key="1">
    <source>
        <dbReference type="ARBA" id="ARBA00009995"/>
    </source>
</evidence>
<dbReference type="GO" id="GO:0015020">
    <property type="term" value="F:glucuronosyltransferase activity"/>
    <property type="evidence" value="ECO:0007669"/>
    <property type="project" value="UniProtKB-EC"/>
</dbReference>
<name>A0A8J9Y137_9NEOP</name>
<dbReference type="AlphaFoldDB" id="A0A8J9Y137"/>
<keyword evidence="2 4" id="KW-0328">Glycosyltransferase</keyword>
<dbReference type="PROSITE" id="PS00375">
    <property type="entry name" value="UDPGT"/>
    <property type="match status" value="1"/>
</dbReference>
<feature type="non-terminal residue" evidence="6">
    <location>
        <position position="399"/>
    </location>
</feature>
<dbReference type="Proteomes" id="UP000838878">
    <property type="component" value="Chromosome 10"/>
</dbReference>
<evidence type="ECO:0000256" key="3">
    <source>
        <dbReference type="ARBA" id="ARBA00022679"/>
    </source>
</evidence>
<evidence type="ECO:0000256" key="5">
    <source>
        <dbReference type="RuleBase" id="RU362059"/>
    </source>
</evidence>
<dbReference type="Gene3D" id="3.40.50.2000">
    <property type="entry name" value="Glycogen Phosphorylase B"/>
    <property type="match status" value="2"/>
</dbReference>
<gene>
    <name evidence="6" type="ORF">BINO364_LOCUS2002</name>
</gene>
<dbReference type="SUPFAM" id="SSF53756">
    <property type="entry name" value="UDP-Glycosyltransferase/glycogen phosphorylase"/>
    <property type="match status" value="1"/>
</dbReference>
<protein>
    <recommendedName>
        <fullName evidence="5">UDP-glucuronosyltransferase</fullName>
        <ecNumber evidence="5">2.4.1.17</ecNumber>
    </recommendedName>
</protein>
<keyword evidence="7" id="KW-1185">Reference proteome</keyword>
<evidence type="ECO:0000256" key="2">
    <source>
        <dbReference type="ARBA" id="ARBA00022676"/>
    </source>
</evidence>
<comment type="subcellular location">
    <subcellularLocation>
        <location evidence="5">Membrane</location>
        <topology evidence="5">Single-pass membrane protein</topology>
    </subcellularLocation>
</comment>
<evidence type="ECO:0000313" key="6">
    <source>
        <dbReference type="EMBL" id="CAH0715014.1"/>
    </source>
</evidence>